<keyword evidence="2" id="KW-1185">Reference proteome</keyword>
<dbReference type="Proteomes" id="UP001107558">
    <property type="component" value="Chromosome 4"/>
</dbReference>
<protein>
    <submittedName>
        <fullName evidence="1">Uncharacterized protein</fullName>
    </submittedName>
</protein>
<evidence type="ECO:0000313" key="1">
    <source>
        <dbReference type="EMBL" id="KAG5667638.1"/>
    </source>
</evidence>
<evidence type="ECO:0000313" key="2">
    <source>
        <dbReference type="Proteomes" id="UP001107558"/>
    </source>
</evidence>
<proteinExistence type="predicted"/>
<organism evidence="1 2">
    <name type="scientific">Polypedilum vanderplanki</name>
    <name type="common">Sleeping chironomid midge</name>
    <dbReference type="NCBI Taxonomy" id="319348"/>
    <lineage>
        <taxon>Eukaryota</taxon>
        <taxon>Metazoa</taxon>
        <taxon>Ecdysozoa</taxon>
        <taxon>Arthropoda</taxon>
        <taxon>Hexapoda</taxon>
        <taxon>Insecta</taxon>
        <taxon>Pterygota</taxon>
        <taxon>Neoptera</taxon>
        <taxon>Endopterygota</taxon>
        <taxon>Diptera</taxon>
        <taxon>Nematocera</taxon>
        <taxon>Chironomoidea</taxon>
        <taxon>Chironomidae</taxon>
        <taxon>Chironominae</taxon>
        <taxon>Polypedilum</taxon>
        <taxon>Polypedilum</taxon>
    </lineage>
</organism>
<dbReference type="OrthoDB" id="10462093at2759"/>
<dbReference type="EMBL" id="JADBJN010000004">
    <property type="protein sequence ID" value="KAG5667638.1"/>
    <property type="molecule type" value="Genomic_DNA"/>
</dbReference>
<reference evidence="1" key="1">
    <citation type="submission" date="2021-03" db="EMBL/GenBank/DDBJ databases">
        <title>Chromosome level genome of the anhydrobiotic midge Polypedilum vanderplanki.</title>
        <authorList>
            <person name="Yoshida Y."/>
            <person name="Kikawada T."/>
            <person name="Gusev O."/>
        </authorList>
    </citation>
    <scope>NUCLEOTIDE SEQUENCE</scope>
    <source>
        <strain evidence="1">NIAS01</strain>
        <tissue evidence="1">Whole body or cell culture</tissue>
    </source>
</reference>
<dbReference type="AlphaFoldDB" id="A0A9J6BDM0"/>
<gene>
    <name evidence="1" type="ORF">PVAND_015612</name>
</gene>
<sequence length="377" mass="44326">MSKIDLQPLNELLSHQSIKERKLYVVGNYGETDVLNGVILNELYENFDSVNSPDCLLQRSKFTSLLSSDCTKSSNQDSTSIQLWNDIFLYESQNKSKIAIIFINFKAITNQSKFESRIYSAFSSFVSSIYFFLGEESFYNEYFGRDAQECDFHFNIEENDKRNEIDESILEIHSILSHQNFEMHEDLHFTKEDLSSDNFLALFSYGIETIDEILTKNDKKMKKFVEFLKENLKQYKNAQELRESAIEFYIQNKIDQNPTPEITTEKLQRKMKIFNKKLKQIERISAEKFQNFITEITKVMENGQENLNGDLEKQSVKFFDNSLPIEEKIRTGNSRNYIKILQKLFETSNREIRKSEAFKKQMKEGKVSIPLPCDYKC</sequence>
<name>A0A9J6BDM0_POLVA</name>
<accession>A0A9J6BDM0</accession>
<comment type="caution">
    <text evidence="1">The sequence shown here is derived from an EMBL/GenBank/DDBJ whole genome shotgun (WGS) entry which is preliminary data.</text>
</comment>